<reference evidence="2" key="1">
    <citation type="submission" date="2017-01" db="EMBL/GenBank/DDBJ databases">
        <authorList>
            <person name="Assis F.L."/>
            <person name="Abrahao J.S."/>
            <person name="Silva L."/>
            <person name="Khalil J.B."/>
            <person name="Rodrigues R."/>
            <person name="Silva L.S."/>
            <person name="Arantes T."/>
            <person name="Boratto P."/>
            <person name="Andrade M."/>
            <person name="Kroon E.G."/>
            <person name="Ribeiro B."/>
            <person name="Bergier I."/>
            <person name="Seligmann H."/>
            <person name="Ghigo E."/>
            <person name="Colson P."/>
            <person name="Levasseur A."/>
            <person name="Raoult D."/>
            <person name="Scola B.L."/>
        </authorList>
    </citation>
    <scope>NUCLEOTIDE SEQUENCE</scope>
    <source>
        <strain evidence="2">Soda lake</strain>
    </source>
</reference>
<evidence type="ECO:0000313" key="2">
    <source>
        <dbReference type="EMBL" id="QKU35645.1"/>
    </source>
</evidence>
<dbReference type="KEGG" id="vg:80519082"/>
<protein>
    <submittedName>
        <fullName evidence="2">Putative orfan</fullName>
    </submittedName>
</protein>
<feature type="transmembrane region" description="Helical" evidence="1">
    <location>
        <begin position="76"/>
        <end position="98"/>
    </location>
</feature>
<feature type="transmembrane region" description="Helical" evidence="1">
    <location>
        <begin position="5"/>
        <end position="24"/>
    </location>
</feature>
<accession>A0A6N1NMT7</accession>
<organism evidence="2">
    <name type="scientific">Tupanvirus soda lake</name>
    <dbReference type="NCBI Taxonomy" id="2126985"/>
    <lineage>
        <taxon>Viruses</taxon>
        <taxon>Varidnaviria</taxon>
        <taxon>Bamfordvirae</taxon>
        <taxon>Nucleocytoviricota</taxon>
        <taxon>Megaviricetes</taxon>
        <taxon>Imitervirales</taxon>
        <taxon>Mimiviridae</taxon>
        <taxon>Megamimivirinae</taxon>
        <taxon>Tupanvirus</taxon>
        <taxon>Tupanvirus salinum</taxon>
    </lineage>
</organism>
<keyword evidence="1" id="KW-1133">Transmembrane helix</keyword>
<dbReference type="EMBL" id="KY523104">
    <property type="protein sequence ID" value="QKU35645.1"/>
    <property type="molecule type" value="Genomic_DNA"/>
</dbReference>
<proteinExistence type="predicted"/>
<dbReference type="GeneID" id="80519082"/>
<keyword evidence="1" id="KW-0472">Membrane</keyword>
<dbReference type="RefSeq" id="YP_010782318.1">
    <property type="nucleotide sequence ID" value="NC_075039.1"/>
</dbReference>
<evidence type="ECO:0000256" key="1">
    <source>
        <dbReference type="SAM" id="Phobius"/>
    </source>
</evidence>
<keyword evidence="1" id="KW-0812">Transmembrane</keyword>
<reference evidence="2" key="2">
    <citation type="journal article" date="2018" name="Nat. Commun.">
        <title>Tailed giant Tupanvirus possesses the most complete translational apparatus of the known virosphere.</title>
        <authorList>
            <person name="Abrahao J."/>
            <person name="Silva L."/>
            <person name="Silva L.S."/>
            <person name="Khalil J.Y.B."/>
            <person name="Rodrigues R."/>
            <person name="Arantes T."/>
            <person name="Assis F."/>
            <person name="Boratto P."/>
            <person name="Andrade M."/>
            <person name="Kroon E.G."/>
            <person name="Ribeiro B."/>
            <person name="Bergier I."/>
            <person name="Seligmann H."/>
            <person name="Ghigo E."/>
            <person name="Colson P."/>
            <person name="Levasseur A."/>
            <person name="Kroemer G."/>
            <person name="Raoult D."/>
            <person name="La Scola B."/>
        </authorList>
    </citation>
    <scope>NUCLEOTIDE SEQUENCE [LARGE SCALE GENOMIC DNA]</scope>
    <source>
        <strain evidence="2">Soda lake</strain>
    </source>
</reference>
<feature type="transmembrane region" description="Helical" evidence="1">
    <location>
        <begin position="110"/>
        <end position="128"/>
    </location>
</feature>
<feature type="transmembrane region" description="Helical" evidence="1">
    <location>
        <begin position="44"/>
        <end position="64"/>
    </location>
</feature>
<sequence length="129" mass="15262">MFNWLFPVETVHFILGFLGCWLWPDVVVKTYTLYPDVDTDEQTYEFINVITSFYFSFVLMLVLATKYDRLKGYVSFVLLAFYSSLVMRDITDIITVGYESNWYNRVMDTSVHVIGAILHFYNLFPFTLQ</sequence>
<name>A0A6N1NMT7_9VIRU</name>